<gene>
    <name evidence="1" type="ORF">A374_05176</name>
</gene>
<evidence type="ECO:0000313" key="1">
    <source>
        <dbReference type="EMBL" id="EIT86329.1"/>
    </source>
</evidence>
<dbReference type="eggNOG" id="COG3012">
    <property type="taxonomic scope" value="Bacteria"/>
</dbReference>
<sequence>MGKIGRNEPCPCGSGKKYKNCCDTAFTTRTLKKFVKISTHQADLIKFAFDRHQDAIGEKTRNALQSITVTQEQMQSVANVLVCNEVLNGTTDEGITPIEQYVKTVDTSEDAEIVKVVASWKNTAPTILKVKGYVNGYTAQCENVHTNEMMTLSLGNRTKPAVDSFVLGFPIFAGEHYEFYIDFLTIDRQLTEIESVLPLHASNFTQALGTLLGQSPSSQTDVADVNEQEDDVLSLVGQHLTQQGFEKAAAFWSVWSKEHQPTIRKAEPYAAALHYKIAKDELGEHVTQSACATLYGISASSLSTKYRAFKA</sequence>
<dbReference type="Pfam" id="PF02810">
    <property type="entry name" value="SEC-C"/>
    <property type="match status" value="1"/>
</dbReference>
<dbReference type="Proteomes" id="UP000004080">
    <property type="component" value="Unassembled WGS sequence"/>
</dbReference>
<dbReference type="EMBL" id="AKKV01000021">
    <property type="protein sequence ID" value="EIT86329.1"/>
    <property type="molecule type" value="Genomic_DNA"/>
</dbReference>
<keyword evidence="2" id="KW-1185">Reference proteome</keyword>
<reference evidence="1 2" key="1">
    <citation type="journal article" date="2012" name="J. Bacteriol.">
        <title>Genome of Bacillus macauensis ZFHKF-1, a Long-Chain-Forming Bacterium.</title>
        <authorList>
            <person name="Cai L."/>
            <person name="Zhang T."/>
        </authorList>
    </citation>
    <scope>NUCLEOTIDE SEQUENCE [LARGE SCALE GENOMIC DNA]</scope>
    <source>
        <strain evidence="1 2">ZFHKF-1</strain>
    </source>
</reference>
<dbReference type="PATRIC" id="fig|1196324.3.peg.1049"/>
<accession>I8AL47</accession>
<dbReference type="InterPro" id="IPR004027">
    <property type="entry name" value="SEC_C_motif"/>
</dbReference>
<dbReference type="RefSeq" id="WP_007201134.1">
    <property type="nucleotide sequence ID" value="NZ_AKKV01000021.1"/>
</dbReference>
<name>I8AL47_9BACL</name>
<proteinExistence type="predicted"/>
<comment type="caution">
    <text evidence="1">The sequence shown here is derived from an EMBL/GenBank/DDBJ whole genome shotgun (WGS) entry which is preliminary data.</text>
</comment>
<dbReference type="AlphaFoldDB" id="I8AL47"/>
<organism evidence="1 2">
    <name type="scientific">Fictibacillus macauensis ZFHKF-1</name>
    <dbReference type="NCBI Taxonomy" id="1196324"/>
    <lineage>
        <taxon>Bacteria</taxon>
        <taxon>Bacillati</taxon>
        <taxon>Bacillota</taxon>
        <taxon>Bacilli</taxon>
        <taxon>Bacillales</taxon>
        <taxon>Fictibacillaceae</taxon>
        <taxon>Fictibacillus</taxon>
    </lineage>
</organism>
<protein>
    <submittedName>
        <fullName evidence="1">Uncharacterized protein</fullName>
    </submittedName>
</protein>
<dbReference type="STRING" id="1196324.A374_05176"/>
<dbReference type="Gene3D" id="3.10.450.50">
    <property type="match status" value="1"/>
</dbReference>
<dbReference type="OrthoDB" id="6399948at2"/>
<dbReference type="SUPFAM" id="SSF103642">
    <property type="entry name" value="Sec-C motif"/>
    <property type="match status" value="1"/>
</dbReference>
<evidence type="ECO:0000313" key="2">
    <source>
        <dbReference type="Proteomes" id="UP000004080"/>
    </source>
</evidence>